<dbReference type="GO" id="GO:0003700">
    <property type="term" value="F:DNA-binding transcription factor activity"/>
    <property type="evidence" value="ECO:0007669"/>
    <property type="project" value="InterPro"/>
</dbReference>
<dbReference type="FunFam" id="2.20.25.80:FF:000002">
    <property type="entry name" value="probable WRKY transcription factor 31"/>
    <property type="match status" value="1"/>
</dbReference>
<dbReference type="GO" id="GO:0043565">
    <property type="term" value="F:sequence-specific DNA binding"/>
    <property type="evidence" value="ECO:0007669"/>
    <property type="project" value="InterPro"/>
</dbReference>
<dbReference type="Pfam" id="PF03106">
    <property type="entry name" value="WRKY"/>
    <property type="match status" value="1"/>
</dbReference>
<sequence length="540" mass="59910">MASSHSGEDHELARPINITNSVLENFMDAKSAHQIKEFHDFFARSRCCEVTEKRPPLPHQDDKDAPPLILKPKAECSIDIAGLKDLIPSPNKVTQESKFDQEQPLNQLTLLRANLELARNENGNLKEMLARATKNYTALQSHLLLLVQPRAANIKHYFLPKDDDSTHEKGGSLVHDDRRPSTPLLLDINEPFRSDNWKQEMDRHDDHDMINKIERKHKISTADDDDHGGVNDVHDHHHTSKLRWEPRTKNVEPAEKIPAHDHEVSCKKARVSIRARSNAPLMSDGCQWRKYGQKTAKGNPCPRAYYRCTMAIGCPVRKQVQRCAQDTSVLITTYEANHNHPLPPAATIMAKTTSAAANMLLSGSTTSDMINSSKAGLFTSMPSYPSSTIATTSYSAPYPKLTLDLTHVPDHDHSIMKFQHRPPFSLSSPASFFRDLPLHGYPVQQLARHPLCMSSEKHEELSSGVNTVGAAIATDHDFTAALAAAVSSIIQGTGAQDNKNSNHSTDHVDAARDSSNSPKMPVIVPGSPQFPQSCTTFTTN</sequence>
<reference evidence="9" key="1">
    <citation type="submission" date="2025-08" db="UniProtKB">
        <authorList>
            <consortium name="RefSeq"/>
        </authorList>
    </citation>
    <scope>IDENTIFICATION</scope>
    <source>
        <tissue evidence="9">Leaves</tissue>
    </source>
</reference>
<dbReference type="InterPro" id="IPR036576">
    <property type="entry name" value="WRKY_dom_sf"/>
</dbReference>
<evidence type="ECO:0000256" key="7">
    <source>
        <dbReference type="SAM" id="MobiDB-lite"/>
    </source>
</evidence>
<dbReference type="KEGG" id="jre:109005663"/>
<dbReference type="GO" id="GO:0005634">
    <property type="term" value="C:nucleus"/>
    <property type="evidence" value="ECO:0007669"/>
    <property type="project" value="UniProtKB-SubCell"/>
</dbReference>
<dbReference type="PROSITE" id="PS50811">
    <property type="entry name" value="WRKY"/>
    <property type="match status" value="1"/>
</dbReference>
<feature type="coiled-coil region" evidence="6">
    <location>
        <begin position="108"/>
        <end position="135"/>
    </location>
</feature>
<feature type="region of interest" description="Disordered" evidence="7">
    <location>
        <begin position="221"/>
        <end position="244"/>
    </location>
</feature>
<protein>
    <submittedName>
        <fullName evidence="9">Probable WRKY transcription factor 47</fullName>
    </submittedName>
</protein>
<dbReference type="InterPro" id="IPR044810">
    <property type="entry name" value="WRKY_plant"/>
</dbReference>
<dbReference type="SUPFAM" id="SSF118290">
    <property type="entry name" value="WRKY DNA-binding domain"/>
    <property type="match status" value="1"/>
</dbReference>
<dbReference type="InterPro" id="IPR003657">
    <property type="entry name" value="WRKY_dom"/>
</dbReference>
<name>A0A2I4G8L0_JUGRE</name>
<keyword evidence="8" id="KW-1185">Reference proteome</keyword>
<evidence type="ECO:0000256" key="1">
    <source>
        <dbReference type="ARBA" id="ARBA00004123"/>
    </source>
</evidence>
<dbReference type="PANTHER" id="PTHR31429:SF59">
    <property type="entry name" value="WRKY TRANSCRIPTION FACTOR 47-RELATED"/>
    <property type="match status" value="1"/>
</dbReference>
<evidence type="ECO:0000313" key="8">
    <source>
        <dbReference type="Proteomes" id="UP000235220"/>
    </source>
</evidence>
<comment type="subcellular location">
    <subcellularLocation>
        <location evidence="1">Nucleus</location>
    </subcellularLocation>
</comment>
<dbReference type="AlphaFoldDB" id="A0A2I4G8L0"/>
<keyword evidence="2" id="KW-0805">Transcription regulation</keyword>
<dbReference type="PANTHER" id="PTHR31429">
    <property type="entry name" value="WRKY TRANSCRIPTION FACTOR 36-RELATED"/>
    <property type="match status" value="1"/>
</dbReference>
<organism evidence="8 9">
    <name type="scientific">Juglans regia</name>
    <name type="common">English walnut</name>
    <dbReference type="NCBI Taxonomy" id="51240"/>
    <lineage>
        <taxon>Eukaryota</taxon>
        <taxon>Viridiplantae</taxon>
        <taxon>Streptophyta</taxon>
        <taxon>Embryophyta</taxon>
        <taxon>Tracheophyta</taxon>
        <taxon>Spermatophyta</taxon>
        <taxon>Magnoliopsida</taxon>
        <taxon>eudicotyledons</taxon>
        <taxon>Gunneridae</taxon>
        <taxon>Pentapetalae</taxon>
        <taxon>rosids</taxon>
        <taxon>fabids</taxon>
        <taxon>Fagales</taxon>
        <taxon>Juglandaceae</taxon>
        <taxon>Juglans</taxon>
    </lineage>
</organism>
<keyword evidence="6" id="KW-0175">Coiled coil</keyword>
<evidence type="ECO:0000313" key="9">
    <source>
        <dbReference type="RefSeq" id="XP_018840233.1"/>
    </source>
</evidence>
<evidence type="ECO:0000256" key="5">
    <source>
        <dbReference type="ARBA" id="ARBA00023242"/>
    </source>
</evidence>
<accession>A0A2I4G8L0</accession>
<dbReference type="SMART" id="SM00774">
    <property type="entry name" value="WRKY"/>
    <property type="match status" value="1"/>
</dbReference>
<dbReference type="GeneID" id="109005663"/>
<feature type="region of interest" description="Disordered" evidence="7">
    <location>
        <begin position="162"/>
        <end position="187"/>
    </location>
</feature>
<evidence type="ECO:0000256" key="2">
    <source>
        <dbReference type="ARBA" id="ARBA00023015"/>
    </source>
</evidence>
<dbReference type="OrthoDB" id="2020995at2759"/>
<feature type="compositionally biased region" description="Basic and acidic residues" evidence="7">
    <location>
        <begin position="162"/>
        <end position="180"/>
    </location>
</feature>
<feature type="region of interest" description="Disordered" evidence="7">
    <location>
        <begin position="493"/>
        <end position="540"/>
    </location>
</feature>
<feature type="compositionally biased region" description="Polar residues" evidence="7">
    <location>
        <begin position="529"/>
        <end position="540"/>
    </location>
</feature>
<dbReference type="Proteomes" id="UP000235220">
    <property type="component" value="Chromosome 7"/>
</dbReference>
<gene>
    <name evidence="9" type="primary">LOC109005663</name>
</gene>
<dbReference type="RefSeq" id="XP_018840233.1">
    <property type="nucleotide sequence ID" value="XM_018984688.2"/>
</dbReference>
<proteinExistence type="predicted"/>
<evidence type="ECO:0000256" key="6">
    <source>
        <dbReference type="SAM" id="Coils"/>
    </source>
</evidence>
<evidence type="ECO:0000256" key="4">
    <source>
        <dbReference type="ARBA" id="ARBA00023163"/>
    </source>
</evidence>
<feature type="compositionally biased region" description="Polar residues" evidence="7">
    <location>
        <begin position="493"/>
        <end position="503"/>
    </location>
</feature>
<dbReference type="Gramene" id="Jr07_12950_p1">
    <property type="protein sequence ID" value="cds.Jr07_12950_p1"/>
    <property type="gene ID" value="Jr07_12950"/>
</dbReference>
<keyword evidence="3" id="KW-0238">DNA-binding</keyword>
<keyword evidence="4" id="KW-0804">Transcription</keyword>
<dbReference type="Gene3D" id="2.20.25.80">
    <property type="entry name" value="WRKY domain"/>
    <property type="match status" value="1"/>
</dbReference>
<keyword evidence="5" id="KW-0539">Nucleus</keyword>
<evidence type="ECO:0000256" key="3">
    <source>
        <dbReference type="ARBA" id="ARBA00023125"/>
    </source>
</evidence>